<gene>
    <name evidence="3" type="ORF">K402DRAFT_396259</name>
</gene>
<feature type="compositionally biased region" description="Polar residues" evidence="1">
    <location>
        <begin position="91"/>
        <end position="101"/>
    </location>
</feature>
<keyword evidence="2" id="KW-0732">Signal</keyword>
<feature type="chain" id="PRO_5026337323" evidence="2">
    <location>
        <begin position="20"/>
        <end position="171"/>
    </location>
</feature>
<organism evidence="3 4">
    <name type="scientific">Aulographum hederae CBS 113979</name>
    <dbReference type="NCBI Taxonomy" id="1176131"/>
    <lineage>
        <taxon>Eukaryota</taxon>
        <taxon>Fungi</taxon>
        <taxon>Dikarya</taxon>
        <taxon>Ascomycota</taxon>
        <taxon>Pezizomycotina</taxon>
        <taxon>Dothideomycetes</taxon>
        <taxon>Pleosporomycetidae</taxon>
        <taxon>Aulographales</taxon>
        <taxon>Aulographaceae</taxon>
    </lineage>
</organism>
<dbReference type="Proteomes" id="UP000800041">
    <property type="component" value="Unassembled WGS sequence"/>
</dbReference>
<name>A0A6G1GSQ5_9PEZI</name>
<evidence type="ECO:0000313" key="3">
    <source>
        <dbReference type="EMBL" id="KAF1983789.1"/>
    </source>
</evidence>
<protein>
    <submittedName>
        <fullName evidence="3">Uncharacterized protein</fullName>
    </submittedName>
</protein>
<feature type="compositionally biased region" description="Pro residues" evidence="1">
    <location>
        <begin position="22"/>
        <end position="57"/>
    </location>
</feature>
<proteinExistence type="predicted"/>
<evidence type="ECO:0000256" key="1">
    <source>
        <dbReference type="SAM" id="MobiDB-lite"/>
    </source>
</evidence>
<accession>A0A6G1GSQ5</accession>
<evidence type="ECO:0000313" key="4">
    <source>
        <dbReference type="Proteomes" id="UP000800041"/>
    </source>
</evidence>
<reference evidence="3" key="1">
    <citation type="journal article" date="2020" name="Stud. Mycol.">
        <title>101 Dothideomycetes genomes: a test case for predicting lifestyles and emergence of pathogens.</title>
        <authorList>
            <person name="Haridas S."/>
            <person name="Albert R."/>
            <person name="Binder M."/>
            <person name="Bloem J."/>
            <person name="Labutti K."/>
            <person name="Salamov A."/>
            <person name="Andreopoulos B."/>
            <person name="Baker S."/>
            <person name="Barry K."/>
            <person name="Bills G."/>
            <person name="Bluhm B."/>
            <person name="Cannon C."/>
            <person name="Castanera R."/>
            <person name="Culley D."/>
            <person name="Daum C."/>
            <person name="Ezra D."/>
            <person name="Gonzalez J."/>
            <person name="Henrissat B."/>
            <person name="Kuo A."/>
            <person name="Liang C."/>
            <person name="Lipzen A."/>
            <person name="Lutzoni F."/>
            <person name="Magnuson J."/>
            <person name="Mondo S."/>
            <person name="Nolan M."/>
            <person name="Ohm R."/>
            <person name="Pangilinan J."/>
            <person name="Park H.-J."/>
            <person name="Ramirez L."/>
            <person name="Alfaro M."/>
            <person name="Sun H."/>
            <person name="Tritt A."/>
            <person name="Yoshinaga Y."/>
            <person name="Zwiers L.-H."/>
            <person name="Turgeon B."/>
            <person name="Goodwin S."/>
            <person name="Spatafora J."/>
            <person name="Crous P."/>
            <person name="Grigoriev I."/>
        </authorList>
    </citation>
    <scope>NUCLEOTIDE SEQUENCE</scope>
    <source>
        <strain evidence="3">CBS 113979</strain>
    </source>
</reference>
<feature type="compositionally biased region" description="Pro residues" evidence="1">
    <location>
        <begin position="65"/>
        <end position="75"/>
    </location>
</feature>
<feature type="non-terminal residue" evidence="3">
    <location>
        <position position="171"/>
    </location>
</feature>
<keyword evidence="4" id="KW-1185">Reference proteome</keyword>
<dbReference type="AlphaFoldDB" id="A0A6G1GSQ5"/>
<feature type="region of interest" description="Disordered" evidence="1">
    <location>
        <begin position="21"/>
        <end position="110"/>
    </location>
</feature>
<feature type="signal peptide" evidence="2">
    <location>
        <begin position="1"/>
        <end position="19"/>
    </location>
</feature>
<sequence length="171" mass="18672">MLSIFSILTLALFSVLILPEPSSRPVPSPSSLPQSPLSPFPPCETAPNNPPNPPRKPATPSIPTHHPPPKQPSNPCPITNLHRLRPDQSRRVSQPSHQSAFEISDSGAQPPETLSVYNLHMSSWKDFGGNGGALWFVSPPGNLRQRKNFCPSSYASNFTLSEMICTTDTRI</sequence>
<dbReference type="EMBL" id="ML977172">
    <property type="protein sequence ID" value="KAF1983789.1"/>
    <property type="molecule type" value="Genomic_DNA"/>
</dbReference>
<evidence type="ECO:0000256" key="2">
    <source>
        <dbReference type="SAM" id="SignalP"/>
    </source>
</evidence>